<dbReference type="Pfam" id="PF01428">
    <property type="entry name" value="zf-AN1"/>
    <property type="match status" value="1"/>
</dbReference>
<dbReference type="PROSITE" id="PS51039">
    <property type="entry name" value="ZF_AN1"/>
    <property type="match status" value="1"/>
</dbReference>
<dbReference type="Gene3D" id="1.20.5.4770">
    <property type="match status" value="1"/>
</dbReference>
<protein>
    <recommendedName>
        <fullName evidence="10">AN1-type zinc finger protein 6</fullName>
    </recommendedName>
</protein>
<evidence type="ECO:0000256" key="3">
    <source>
        <dbReference type="ARBA" id="ARBA00022833"/>
    </source>
</evidence>
<evidence type="ECO:0000259" key="7">
    <source>
        <dbReference type="PROSITE" id="PS51039"/>
    </source>
</evidence>
<keyword evidence="3" id="KW-0862">Zinc</keyword>
<feature type="region of interest" description="Disordered" evidence="5">
    <location>
        <begin position="43"/>
        <end position="94"/>
    </location>
</feature>
<dbReference type="SMART" id="SM00259">
    <property type="entry name" value="ZnF_A20"/>
    <property type="match status" value="1"/>
</dbReference>
<proteinExistence type="predicted"/>
<dbReference type="Proteomes" id="UP000230750">
    <property type="component" value="Unassembled WGS sequence"/>
</dbReference>
<dbReference type="AlphaFoldDB" id="A0A2G8K6P6"/>
<dbReference type="FunFam" id="4.10.1110.10:FF:000001">
    <property type="entry name" value="Zinc finger AN1-type containing 6"/>
    <property type="match status" value="1"/>
</dbReference>
<dbReference type="PROSITE" id="PS51036">
    <property type="entry name" value="ZF_A20"/>
    <property type="match status" value="1"/>
</dbReference>
<reference evidence="8 9" key="1">
    <citation type="journal article" date="2017" name="PLoS Biol.">
        <title>The sea cucumber genome provides insights into morphological evolution and visceral regeneration.</title>
        <authorList>
            <person name="Zhang X."/>
            <person name="Sun L."/>
            <person name="Yuan J."/>
            <person name="Sun Y."/>
            <person name="Gao Y."/>
            <person name="Zhang L."/>
            <person name="Li S."/>
            <person name="Dai H."/>
            <person name="Hamel J.F."/>
            <person name="Liu C."/>
            <person name="Yu Y."/>
            <person name="Liu S."/>
            <person name="Lin W."/>
            <person name="Guo K."/>
            <person name="Jin S."/>
            <person name="Xu P."/>
            <person name="Storey K.B."/>
            <person name="Huan P."/>
            <person name="Zhang T."/>
            <person name="Zhou Y."/>
            <person name="Zhang J."/>
            <person name="Lin C."/>
            <person name="Li X."/>
            <person name="Xing L."/>
            <person name="Huo D."/>
            <person name="Sun M."/>
            <person name="Wang L."/>
            <person name="Mercier A."/>
            <person name="Li F."/>
            <person name="Yang H."/>
            <person name="Xiang J."/>
        </authorList>
    </citation>
    <scope>NUCLEOTIDE SEQUENCE [LARGE SCALE GENOMIC DNA]</scope>
    <source>
        <strain evidence="8">Shaxun</strain>
        <tissue evidence="8">Muscle</tissue>
    </source>
</reference>
<dbReference type="PANTHER" id="PTHR10634">
    <property type="entry name" value="AN1-TYPE ZINC FINGER PROTEIN"/>
    <property type="match status" value="1"/>
</dbReference>
<dbReference type="Gene3D" id="4.10.1110.10">
    <property type="entry name" value="AN1-like Zinc finger"/>
    <property type="match status" value="1"/>
</dbReference>
<dbReference type="PANTHER" id="PTHR10634:SF149">
    <property type="entry name" value="AN1-TYPE DOMAIN-CONTAINING PROTEIN-RELATED"/>
    <property type="match status" value="1"/>
</dbReference>
<keyword evidence="1" id="KW-0479">Metal-binding</keyword>
<evidence type="ECO:0000313" key="9">
    <source>
        <dbReference type="Proteomes" id="UP000230750"/>
    </source>
</evidence>
<organism evidence="8 9">
    <name type="scientific">Stichopus japonicus</name>
    <name type="common">Sea cucumber</name>
    <dbReference type="NCBI Taxonomy" id="307972"/>
    <lineage>
        <taxon>Eukaryota</taxon>
        <taxon>Metazoa</taxon>
        <taxon>Echinodermata</taxon>
        <taxon>Eleutherozoa</taxon>
        <taxon>Echinozoa</taxon>
        <taxon>Holothuroidea</taxon>
        <taxon>Aspidochirotacea</taxon>
        <taxon>Aspidochirotida</taxon>
        <taxon>Stichopodidae</taxon>
        <taxon>Apostichopus</taxon>
    </lineage>
</organism>
<keyword evidence="2 4" id="KW-0863">Zinc-finger</keyword>
<dbReference type="SUPFAM" id="SSF118310">
    <property type="entry name" value="AN1-like Zinc finger"/>
    <property type="match status" value="1"/>
</dbReference>
<dbReference type="OrthoDB" id="428577at2759"/>
<dbReference type="InterPro" id="IPR050652">
    <property type="entry name" value="AN1_A20_ZnFinger"/>
</dbReference>
<evidence type="ECO:0000313" key="8">
    <source>
        <dbReference type="EMBL" id="PIK43623.1"/>
    </source>
</evidence>
<dbReference type="InterPro" id="IPR035896">
    <property type="entry name" value="AN1-like_Znf"/>
</dbReference>
<dbReference type="GO" id="GO:0003677">
    <property type="term" value="F:DNA binding"/>
    <property type="evidence" value="ECO:0007669"/>
    <property type="project" value="InterPro"/>
</dbReference>
<feature type="region of interest" description="Disordered" evidence="5">
    <location>
        <begin position="113"/>
        <end position="146"/>
    </location>
</feature>
<accession>A0A2G8K6P6</accession>
<feature type="compositionally biased region" description="Low complexity" evidence="5">
    <location>
        <begin position="126"/>
        <end position="135"/>
    </location>
</feature>
<keyword evidence="9" id="KW-1185">Reference proteome</keyword>
<dbReference type="EMBL" id="MRZV01000838">
    <property type="protein sequence ID" value="PIK43623.1"/>
    <property type="molecule type" value="Genomic_DNA"/>
</dbReference>
<dbReference type="InterPro" id="IPR002653">
    <property type="entry name" value="Znf_A20"/>
</dbReference>
<dbReference type="Pfam" id="PF01754">
    <property type="entry name" value="zf-A20"/>
    <property type="match status" value="1"/>
</dbReference>
<comment type="caution">
    <text evidence="8">The sequence shown here is derived from an EMBL/GenBank/DDBJ whole genome shotgun (WGS) entry which is preliminary data.</text>
</comment>
<dbReference type="STRING" id="307972.A0A2G8K6P6"/>
<dbReference type="SMART" id="SM00154">
    <property type="entry name" value="ZnF_AN1"/>
    <property type="match status" value="1"/>
</dbReference>
<evidence type="ECO:0000256" key="4">
    <source>
        <dbReference type="PROSITE-ProRule" id="PRU00449"/>
    </source>
</evidence>
<feature type="compositionally biased region" description="Polar residues" evidence="5">
    <location>
        <begin position="45"/>
        <end position="58"/>
    </location>
</feature>
<dbReference type="GO" id="GO:0008270">
    <property type="term" value="F:zinc ion binding"/>
    <property type="evidence" value="ECO:0007669"/>
    <property type="project" value="UniProtKB-KW"/>
</dbReference>
<gene>
    <name evidence="8" type="ORF">BSL78_19534</name>
</gene>
<feature type="compositionally biased region" description="Low complexity" evidence="5">
    <location>
        <begin position="75"/>
        <end position="89"/>
    </location>
</feature>
<feature type="domain" description="AN1-type" evidence="7">
    <location>
        <begin position="143"/>
        <end position="189"/>
    </location>
</feature>
<dbReference type="SUPFAM" id="SSF57716">
    <property type="entry name" value="Glucocorticoid receptor-like (DNA-binding domain)"/>
    <property type="match status" value="1"/>
</dbReference>
<sequence>MDSGNGSKELSSGNQCRNGCGFYGSAATEGMCSKCFKDYQRKKQNSPALATSSATTPPGMSAGGIPSSIPDLPVSTASTTTPSLIPTTPINQNTELDADGAKAMAAAIISPSCKDLNSDKEPSPSPTTSNSSSDGGSDGEKGKKKRNRCHTCRKKVGLTGFECRCGGLYCSIHRYSDKHECSFDYRTHGKEEIRKNNPVVVGEKIQKL</sequence>
<evidence type="ECO:0000256" key="5">
    <source>
        <dbReference type="SAM" id="MobiDB-lite"/>
    </source>
</evidence>
<evidence type="ECO:0000256" key="1">
    <source>
        <dbReference type="ARBA" id="ARBA00022723"/>
    </source>
</evidence>
<name>A0A2G8K6P6_STIJA</name>
<evidence type="ECO:0000256" key="2">
    <source>
        <dbReference type="ARBA" id="ARBA00022771"/>
    </source>
</evidence>
<feature type="domain" description="A20-type" evidence="6">
    <location>
        <begin position="10"/>
        <end position="44"/>
    </location>
</feature>
<evidence type="ECO:0000259" key="6">
    <source>
        <dbReference type="PROSITE" id="PS51036"/>
    </source>
</evidence>
<evidence type="ECO:0008006" key="10">
    <source>
        <dbReference type="Google" id="ProtNLM"/>
    </source>
</evidence>
<dbReference type="InterPro" id="IPR000058">
    <property type="entry name" value="Znf_AN1"/>
</dbReference>